<evidence type="ECO:0000313" key="6">
    <source>
        <dbReference type="Proteomes" id="UP000032900"/>
    </source>
</evidence>
<sequence>MLVLILLGACNRNEQLSDAYGNFEATEVLVSAEENGRLLSFPINEGDVIQKGQVLGIIDTTMLVLKREQLKASGYALEVGERQVEKSVAVQQAKVDLLQKELTRVRAMLEAEAVTQQRFDQVDGEVTIAQRQLSQIQAQKEQLRAERQVLTAQINTLNEQVSRCHVVAPVGGTILQKYAEAGEMTAAGKPLLKLADIEYMLLRAYITGSQLDDVTIGQSVEVLIDRGEDNYHRLEGTVTWVAQSAEFTPKIIQTKEERVDLVYAIKVRVPNDGRLKIGMPGEVVWQKNKSSSHD</sequence>
<evidence type="ECO:0000256" key="2">
    <source>
        <dbReference type="ARBA" id="ARBA00023054"/>
    </source>
</evidence>
<gene>
    <name evidence="5" type="ORF">JCM15548_14640</name>
</gene>
<organism evidence="5 6">
    <name type="scientific">Geofilum rubicundum JCM 15548</name>
    <dbReference type="NCBI Taxonomy" id="1236989"/>
    <lineage>
        <taxon>Bacteria</taxon>
        <taxon>Pseudomonadati</taxon>
        <taxon>Bacteroidota</taxon>
        <taxon>Bacteroidia</taxon>
        <taxon>Marinilabiliales</taxon>
        <taxon>Marinilabiliaceae</taxon>
        <taxon>Geofilum</taxon>
    </lineage>
</organism>
<dbReference type="PANTHER" id="PTHR32347:SF23">
    <property type="entry name" value="BLL5650 PROTEIN"/>
    <property type="match status" value="1"/>
</dbReference>
<dbReference type="InterPro" id="IPR058625">
    <property type="entry name" value="MdtA-like_BSH"/>
</dbReference>
<protein>
    <recommendedName>
        <fullName evidence="4">Multidrug resistance protein MdtA-like barrel-sandwich hybrid domain-containing protein</fullName>
    </recommendedName>
</protein>
<dbReference type="AlphaFoldDB" id="A0A0E9LR64"/>
<dbReference type="Gene3D" id="2.40.50.100">
    <property type="match status" value="1"/>
</dbReference>
<evidence type="ECO:0000313" key="5">
    <source>
        <dbReference type="EMBL" id="GAO27788.1"/>
    </source>
</evidence>
<feature type="domain" description="Multidrug resistance protein MdtA-like barrel-sandwich hybrid" evidence="4">
    <location>
        <begin position="28"/>
        <end position="190"/>
    </location>
</feature>
<keyword evidence="2 3" id="KW-0175">Coiled coil</keyword>
<dbReference type="Pfam" id="PF25917">
    <property type="entry name" value="BSH_RND"/>
    <property type="match status" value="1"/>
</dbReference>
<reference evidence="5 6" key="1">
    <citation type="journal article" date="2015" name="Microbes Environ.">
        <title>Distribution and evolution of nitrogen fixation genes in the phylum bacteroidetes.</title>
        <authorList>
            <person name="Inoue J."/>
            <person name="Oshima K."/>
            <person name="Suda W."/>
            <person name="Sakamoto M."/>
            <person name="Iino T."/>
            <person name="Noda S."/>
            <person name="Hongoh Y."/>
            <person name="Hattori M."/>
            <person name="Ohkuma M."/>
        </authorList>
    </citation>
    <scope>NUCLEOTIDE SEQUENCE [LARGE SCALE GENOMIC DNA]</scope>
    <source>
        <strain evidence="5">JCM 15548</strain>
    </source>
</reference>
<dbReference type="InterPro" id="IPR050465">
    <property type="entry name" value="UPF0194_transport"/>
</dbReference>
<comment type="subcellular location">
    <subcellularLocation>
        <location evidence="1">Cell envelope</location>
    </subcellularLocation>
</comment>
<comment type="caution">
    <text evidence="5">The sequence shown here is derived from an EMBL/GenBank/DDBJ whole genome shotgun (WGS) entry which is preliminary data.</text>
</comment>
<evidence type="ECO:0000256" key="3">
    <source>
        <dbReference type="SAM" id="Coils"/>
    </source>
</evidence>
<dbReference type="SUPFAM" id="SSF111369">
    <property type="entry name" value="HlyD-like secretion proteins"/>
    <property type="match status" value="1"/>
</dbReference>
<dbReference type="EMBL" id="BAZW01000101">
    <property type="protein sequence ID" value="GAO27788.1"/>
    <property type="molecule type" value="Genomic_DNA"/>
</dbReference>
<keyword evidence="6" id="KW-1185">Reference proteome</keyword>
<name>A0A0E9LR64_9BACT</name>
<dbReference type="Gene3D" id="2.40.30.170">
    <property type="match status" value="1"/>
</dbReference>
<accession>A0A0E9LR64</accession>
<evidence type="ECO:0000256" key="1">
    <source>
        <dbReference type="ARBA" id="ARBA00004196"/>
    </source>
</evidence>
<dbReference type="Gene3D" id="1.10.287.470">
    <property type="entry name" value="Helix hairpin bin"/>
    <property type="match status" value="1"/>
</dbReference>
<proteinExistence type="predicted"/>
<dbReference type="PANTHER" id="PTHR32347">
    <property type="entry name" value="EFFLUX SYSTEM COMPONENT YKNX-RELATED"/>
    <property type="match status" value="1"/>
</dbReference>
<feature type="coiled-coil region" evidence="3">
    <location>
        <begin position="126"/>
        <end position="160"/>
    </location>
</feature>
<dbReference type="GO" id="GO:0030313">
    <property type="term" value="C:cell envelope"/>
    <property type="evidence" value="ECO:0007669"/>
    <property type="project" value="UniProtKB-SubCell"/>
</dbReference>
<dbReference type="STRING" id="1236989.JCM15548_14640"/>
<dbReference type="Proteomes" id="UP000032900">
    <property type="component" value="Unassembled WGS sequence"/>
</dbReference>
<evidence type="ECO:0000259" key="4">
    <source>
        <dbReference type="Pfam" id="PF25917"/>
    </source>
</evidence>